<evidence type="ECO:0000259" key="17">
    <source>
        <dbReference type="PROSITE" id="PS50109"/>
    </source>
</evidence>
<evidence type="ECO:0000256" key="11">
    <source>
        <dbReference type="ARBA" id="ARBA00022989"/>
    </source>
</evidence>
<dbReference type="SMART" id="SM00388">
    <property type="entry name" value="HisKA"/>
    <property type="match status" value="1"/>
</dbReference>
<feature type="domain" description="HAMP" evidence="18">
    <location>
        <begin position="323"/>
        <end position="377"/>
    </location>
</feature>
<dbReference type="SUPFAM" id="SSF158472">
    <property type="entry name" value="HAMP domain-like"/>
    <property type="match status" value="1"/>
</dbReference>
<dbReference type="PANTHER" id="PTHR45339:SF5">
    <property type="entry name" value="HISTIDINE KINASE"/>
    <property type="match status" value="1"/>
</dbReference>
<keyword evidence="7 16" id="KW-0812">Transmembrane</keyword>
<keyword evidence="10" id="KW-0067">ATP-binding</keyword>
<sequence length="545" mass="61793">MNKLPSLNITQRFIFYLLTTSIIPLMVVGMTSYSISKTIIQEEAGNFTSELVGNQRDYMERMMQEVESLIANISSIEDIKAVVDDRQRTPSDYASLATQAKIGYILSGYTNLKGLVSIDIFTLNDAHYHVGDTLNVQTIRNDLKEKIYQEALTTDKSVIWTGIEDNVNANSTHKQVITAAKVLKSFDSETMRERPIGLLLVNYSVDTFYEHFIQTNFGRDAFMVIVDSKGRIIFHPQKEKIGSRINASLLACFDGDRHAVNANIDGKDMFITHSHSVNSGWSLLCFVPLDRLTENTTEIRDNTLLLLFLSIAFAVFLGYRFTRQNVMPIKRITHLFQEIGKGTIDYETRLKEGPRDEIGELIRWFNTFLDSLAEKKKTDEELLQAIEKQTQLAMNLEKLNSELLVAKEEAEKSNRLKSEFVANMSHEIRTPMNAIIGMTGLLIDTPLNSEQREFALIVRESANSLLTIINDILDFSKMEADKMDLESTDFSMLNVVESITEMLVAKTHEKNISFMTFVAPPNSSASRRGPLADPANFTQSCRQRR</sequence>
<keyword evidence="12" id="KW-0902">Two-component regulatory system</keyword>
<keyword evidence="6" id="KW-0808">Transferase</keyword>
<dbReference type="Proteomes" id="UP000294813">
    <property type="component" value="Unassembled WGS sequence"/>
</dbReference>
<evidence type="ECO:0000256" key="4">
    <source>
        <dbReference type="ARBA" id="ARBA00022475"/>
    </source>
</evidence>
<keyword evidence="13 16" id="KW-0472">Membrane</keyword>
<dbReference type="CDD" id="cd06225">
    <property type="entry name" value="HAMP"/>
    <property type="match status" value="1"/>
</dbReference>
<dbReference type="OrthoDB" id="9809348at2"/>
<dbReference type="Gene3D" id="1.10.287.130">
    <property type="match status" value="1"/>
</dbReference>
<evidence type="ECO:0000259" key="18">
    <source>
        <dbReference type="PROSITE" id="PS50885"/>
    </source>
</evidence>
<gene>
    <name evidence="19" type="ORF">EDD73_11646</name>
</gene>
<dbReference type="PROSITE" id="PS50109">
    <property type="entry name" value="HIS_KIN"/>
    <property type="match status" value="1"/>
</dbReference>
<evidence type="ECO:0000256" key="8">
    <source>
        <dbReference type="ARBA" id="ARBA00022741"/>
    </source>
</evidence>
<dbReference type="GO" id="GO:0005886">
    <property type="term" value="C:plasma membrane"/>
    <property type="evidence" value="ECO:0007669"/>
    <property type="project" value="UniProtKB-SubCell"/>
</dbReference>
<dbReference type="GO" id="GO:0000155">
    <property type="term" value="F:phosphorelay sensor kinase activity"/>
    <property type="evidence" value="ECO:0007669"/>
    <property type="project" value="InterPro"/>
</dbReference>
<keyword evidence="9" id="KW-0418">Kinase</keyword>
<keyword evidence="5" id="KW-0597">Phosphoprotein</keyword>
<protein>
    <recommendedName>
        <fullName evidence="3">histidine kinase</fullName>
        <ecNumber evidence="3">2.7.13.3</ecNumber>
    </recommendedName>
</protein>
<evidence type="ECO:0000256" key="1">
    <source>
        <dbReference type="ARBA" id="ARBA00000085"/>
    </source>
</evidence>
<feature type="domain" description="Histidine kinase" evidence="17">
    <location>
        <begin position="423"/>
        <end position="514"/>
    </location>
</feature>
<dbReference type="FunFam" id="1.10.287.130:FF:000002">
    <property type="entry name" value="Two-component osmosensing histidine kinase"/>
    <property type="match status" value="1"/>
</dbReference>
<dbReference type="Pfam" id="PF00672">
    <property type="entry name" value="HAMP"/>
    <property type="match status" value="1"/>
</dbReference>
<evidence type="ECO:0000256" key="5">
    <source>
        <dbReference type="ARBA" id="ARBA00022553"/>
    </source>
</evidence>
<comment type="subcellular location">
    <subcellularLocation>
        <location evidence="2">Cell membrane</location>
        <topology evidence="2">Multi-pass membrane protein</topology>
    </subcellularLocation>
</comment>
<keyword evidence="11 16" id="KW-1133">Transmembrane helix</keyword>
<dbReference type="GO" id="GO:0005524">
    <property type="term" value="F:ATP binding"/>
    <property type="evidence" value="ECO:0007669"/>
    <property type="project" value="UniProtKB-KW"/>
</dbReference>
<evidence type="ECO:0000256" key="13">
    <source>
        <dbReference type="ARBA" id="ARBA00023136"/>
    </source>
</evidence>
<feature type="compositionally biased region" description="Polar residues" evidence="15">
    <location>
        <begin position="536"/>
        <end position="545"/>
    </location>
</feature>
<evidence type="ECO:0000313" key="20">
    <source>
        <dbReference type="Proteomes" id="UP000294813"/>
    </source>
</evidence>
<evidence type="ECO:0000256" key="2">
    <source>
        <dbReference type="ARBA" id="ARBA00004651"/>
    </source>
</evidence>
<evidence type="ECO:0000256" key="12">
    <source>
        <dbReference type="ARBA" id="ARBA00023012"/>
    </source>
</evidence>
<dbReference type="Gene3D" id="6.10.340.10">
    <property type="match status" value="1"/>
</dbReference>
<dbReference type="InterPro" id="IPR036097">
    <property type="entry name" value="HisK_dim/P_sf"/>
</dbReference>
<organism evidence="19 20">
    <name type="scientific">Heliophilum fasciatum</name>
    <dbReference type="NCBI Taxonomy" id="35700"/>
    <lineage>
        <taxon>Bacteria</taxon>
        <taxon>Bacillati</taxon>
        <taxon>Bacillota</taxon>
        <taxon>Clostridia</taxon>
        <taxon>Eubacteriales</taxon>
        <taxon>Heliobacteriaceae</taxon>
        <taxon>Heliophilum</taxon>
    </lineage>
</organism>
<feature type="transmembrane region" description="Helical" evidence="16">
    <location>
        <begin position="12"/>
        <end position="33"/>
    </location>
</feature>
<dbReference type="SUPFAM" id="SSF47384">
    <property type="entry name" value="Homodimeric domain of signal transducing histidine kinase"/>
    <property type="match status" value="1"/>
</dbReference>
<evidence type="ECO:0000256" key="6">
    <source>
        <dbReference type="ARBA" id="ARBA00022679"/>
    </source>
</evidence>
<keyword evidence="8" id="KW-0547">Nucleotide-binding</keyword>
<dbReference type="Pfam" id="PF02743">
    <property type="entry name" value="dCache_1"/>
    <property type="match status" value="1"/>
</dbReference>
<evidence type="ECO:0000256" key="16">
    <source>
        <dbReference type="SAM" id="Phobius"/>
    </source>
</evidence>
<dbReference type="InterPro" id="IPR003660">
    <property type="entry name" value="HAMP_dom"/>
</dbReference>
<evidence type="ECO:0000256" key="3">
    <source>
        <dbReference type="ARBA" id="ARBA00012438"/>
    </source>
</evidence>
<dbReference type="AlphaFoldDB" id="A0A4R2RIS4"/>
<name>A0A4R2RIS4_9FIRM</name>
<keyword evidence="14" id="KW-0175">Coiled coil</keyword>
<dbReference type="PANTHER" id="PTHR45339">
    <property type="entry name" value="HYBRID SIGNAL TRANSDUCTION HISTIDINE KINASE J"/>
    <property type="match status" value="1"/>
</dbReference>
<dbReference type="EC" id="2.7.13.3" evidence="3"/>
<feature type="coiled-coil region" evidence="14">
    <location>
        <begin position="369"/>
        <end position="416"/>
    </location>
</feature>
<evidence type="ECO:0000256" key="10">
    <source>
        <dbReference type="ARBA" id="ARBA00022840"/>
    </source>
</evidence>
<reference evidence="19 20" key="1">
    <citation type="submission" date="2019-03" db="EMBL/GenBank/DDBJ databases">
        <title>Genomic Encyclopedia of Type Strains, Phase IV (KMG-IV): sequencing the most valuable type-strain genomes for metagenomic binning, comparative biology and taxonomic classification.</title>
        <authorList>
            <person name="Goeker M."/>
        </authorList>
    </citation>
    <scope>NUCLEOTIDE SEQUENCE [LARGE SCALE GENOMIC DNA]</scope>
    <source>
        <strain evidence="19 20">DSM 11170</strain>
    </source>
</reference>
<evidence type="ECO:0000256" key="7">
    <source>
        <dbReference type="ARBA" id="ARBA00022692"/>
    </source>
</evidence>
<dbReference type="InterPro" id="IPR033479">
    <property type="entry name" value="dCache_1"/>
</dbReference>
<evidence type="ECO:0000313" key="19">
    <source>
        <dbReference type="EMBL" id="TCP63702.1"/>
    </source>
</evidence>
<evidence type="ECO:0000256" key="14">
    <source>
        <dbReference type="SAM" id="Coils"/>
    </source>
</evidence>
<dbReference type="EMBL" id="SLXT01000016">
    <property type="protein sequence ID" value="TCP63702.1"/>
    <property type="molecule type" value="Genomic_DNA"/>
</dbReference>
<dbReference type="PROSITE" id="PS50885">
    <property type="entry name" value="HAMP"/>
    <property type="match status" value="1"/>
</dbReference>
<feature type="region of interest" description="Disordered" evidence="15">
    <location>
        <begin position="522"/>
        <end position="545"/>
    </location>
</feature>
<keyword evidence="20" id="KW-1185">Reference proteome</keyword>
<feature type="transmembrane region" description="Helical" evidence="16">
    <location>
        <begin position="304"/>
        <end position="322"/>
    </location>
</feature>
<comment type="catalytic activity">
    <reaction evidence="1">
        <text>ATP + protein L-histidine = ADP + protein N-phospho-L-histidine.</text>
        <dbReference type="EC" id="2.7.13.3"/>
    </reaction>
</comment>
<accession>A0A4R2RIS4</accession>
<dbReference type="InterPro" id="IPR003661">
    <property type="entry name" value="HisK_dim/P_dom"/>
</dbReference>
<proteinExistence type="predicted"/>
<comment type="caution">
    <text evidence="19">The sequence shown here is derived from an EMBL/GenBank/DDBJ whole genome shotgun (WGS) entry which is preliminary data.</text>
</comment>
<evidence type="ECO:0000256" key="15">
    <source>
        <dbReference type="SAM" id="MobiDB-lite"/>
    </source>
</evidence>
<dbReference type="Pfam" id="PF00512">
    <property type="entry name" value="HisKA"/>
    <property type="match status" value="1"/>
</dbReference>
<dbReference type="Gene3D" id="3.30.450.20">
    <property type="entry name" value="PAS domain"/>
    <property type="match status" value="2"/>
</dbReference>
<evidence type="ECO:0000256" key="9">
    <source>
        <dbReference type="ARBA" id="ARBA00022777"/>
    </source>
</evidence>
<dbReference type="InterPro" id="IPR005467">
    <property type="entry name" value="His_kinase_dom"/>
</dbReference>
<dbReference type="CDD" id="cd00082">
    <property type="entry name" value="HisKA"/>
    <property type="match status" value="1"/>
</dbReference>
<keyword evidence="4" id="KW-1003">Cell membrane</keyword>